<sequence length="150" mass="15694">MKSATAPALLLAMMVPALAADGKSVPLTGTWKGSYLCGQGLTGLTLSLDQQSGEAVLGTFHFYPLPSNPAAKEGCFAVAGHIFEDKRVFIGASTWITQPKDYITVDLEGRIAASGKAMKGDVKTPYAGLCSVFSLIRTSPAPSADKPCQK</sequence>
<evidence type="ECO:0000256" key="1">
    <source>
        <dbReference type="SAM" id="SignalP"/>
    </source>
</evidence>
<gene>
    <name evidence="2" type="ORF">GCM10007874_47800</name>
</gene>
<dbReference type="Proteomes" id="UP001156882">
    <property type="component" value="Unassembled WGS sequence"/>
</dbReference>
<keyword evidence="1" id="KW-0732">Signal</keyword>
<name>A0ABQ6CN72_9HYPH</name>
<organism evidence="2 3">
    <name type="scientific">Labrys miyagiensis</name>
    <dbReference type="NCBI Taxonomy" id="346912"/>
    <lineage>
        <taxon>Bacteria</taxon>
        <taxon>Pseudomonadati</taxon>
        <taxon>Pseudomonadota</taxon>
        <taxon>Alphaproteobacteria</taxon>
        <taxon>Hyphomicrobiales</taxon>
        <taxon>Xanthobacteraceae</taxon>
        <taxon>Labrys</taxon>
    </lineage>
</organism>
<dbReference type="EMBL" id="BSPC01000054">
    <property type="protein sequence ID" value="GLS21763.1"/>
    <property type="molecule type" value="Genomic_DNA"/>
</dbReference>
<feature type="chain" id="PRO_5046773070" description="DUF2147 domain-containing protein" evidence="1">
    <location>
        <begin position="20"/>
        <end position="150"/>
    </location>
</feature>
<evidence type="ECO:0000313" key="3">
    <source>
        <dbReference type="Proteomes" id="UP001156882"/>
    </source>
</evidence>
<feature type="signal peptide" evidence="1">
    <location>
        <begin position="1"/>
        <end position="19"/>
    </location>
</feature>
<keyword evidence="3" id="KW-1185">Reference proteome</keyword>
<protein>
    <recommendedName>
        <fullName evidence="4">DUF2147 domain-containing protein</fullName>
    </recommendedName>
</protein>
<evidence type="ECO:0008006" key="4">
    <source>
        <dbReference type="Google" id="ProtNLM"/>
    </source>
</evidence>
<evidence type="ECO:0000313" key="2">
    <source>
        <dbReference type="EMBL" id="GLS21763.1"/>
    </source>
</evidence>
<proteinExistence type="predicted"/>
<accession>A0ABQ6CN72</accession>
<comment type="caution">
    <text evidence="2">The sequence shown here is derived from an EMBL/GenBank/DDBJ whole genome shotgun (WGS) entry which is preliminary data.</text>
</comment>
<reference evidence="3" key="1">
    <citation type="journal article" date="2019" name="Int. J. Syst. Evol. Microbiol.">
        <title>The Global Catalogue of Microorganisms (GCM) 10K type strain sequencing project: providing services to taxonomists for standard genome sequencing and annotation.</title>
        <authorList>
            <consortium name="The Broad Institute Genomics Platform"/>
            <consortium name="The Broad Institute Genome Sequencing Center for Infectious Disease"/>
            <person name="Wu L."/>
            <person name="Ma J."/>
        </authorList>
    </citation>
    <scope>NUCLEOTIDE SEQUENCE [LARGE SCALE GENOMIC DNA]</scope>
    <source>
        <strain evidence="3">NBRC 101365</strain>
    </source>
</reference>